<reference evidence="8 9" key="1">
    <citation type="submission" date="2020-06" db="EMBL/GenBank/DDBJ databases">
        <title>Pseudomonas eucalypticola sp. nov., an endophyte of Eucalyptus dunnii leaves with biocontrol ability of eucalyptus leaf blight.</title>
        <authorList>
            <person name="Liu Y."/>
            <person name="Song Z."/>
            <person name="Zeng H."/>
            <person name="Lu M."/>
            <person name="Wang X."/>
            <person name="Lian X."/>
            <person name="Zhang Q."/>
        </authorList>
    </citation>
    <scope>NUCLEOTIDE SEQUENCE [LARGE SCALE GENOMIC DNA]</scope>
    <source>
        <strain evidence="8 9">NP-1</strain>
    </source>
</reference>
<keyword evidence="2" id="KW-0812">Transmembrane</keyword>
<dbReference type="PIRSF" id="PIRSF029745">
    <property type="entry name" value="FhaC"/>
    <property type="match status" value="1"/>
</dbReference>
<gene>
    <name evidence="8" type="ORF">HWQ56_05850</name>
</gene>
<dbReference type="Gene3D" id="2.40.160.50">
    <property type="entry name" value="membrane protein fhac: a member of the omp85/tpsb transporter family"/>
    <property type="match status" value="1"/>
</dbReference>
<keyword evidence="3" id="KW-0998">Cell outer membrane</keyword>
<name>A0A7D5D500_9PSED</name>
<proteinExistence type="predicted"/>
<evidence type="ECO:0000313" key="9">
    <source>
        <dbReference type="Proteomes" id="UP000509568"/>
    </source>
</evidence>
<dbReference type="KEGG" id="pez:HWQ56_05850"/>
<dbReference type="Gene3D" id="3.10.20.310">
    <property type="entry name" value="membrane protein fhac"/>
    <property type="match status" value="1"/>
</dbReference>
<evidence type="ECO:0000256" key="1">
    <source>
        <dbReference type="ARBA" id="ARBA00022452"/>
    </source>
</evidence>
<dbReference type="Pfam" id="PF03865">
    <property type="entry name" value="ShlB"/>
    <property type="match status" value="1"/>
</dbReference>
<dbReference type="Pfam" id="PF17287">
    <property type="entry name" value="POTRA_3"/>
    <property type="match status" value="1"/>
</dbReference>
<keyword evidence="1" id="KW-1134">Transmembrane beta strand</keyword>
<evidence type="ECO:0000259" key="7">
    <source>
        <dbReference type="Pfam" id="PF17287"/>
    </source>
</evidence>
<dbReference type="AlphaFoldDB" id="A0A7D5D500"/>
<dbReference type="EMBL" id="CP056030">
    <property type="protein sequence ID" value="QKZ03334.1"/>
    <property type="molecule type" value="Genomic_DNA"/>
</dbReference>
<sequence length="541" mass="59877">MRALLRLLTCCTLLASTAQADETLRWLDQQRRERDGLERDERLRQLQRQAPVPPPLPQPRAEDREVACWSLPGLRLRGNRLIADPALAREVTPHLRPCMDVGAIRQVLAAITHAYVQRGYIAARAYPAGPPVAGEPLEITVEEGFVESIELSDDSLPVSLKNAFPDLLGRPLHLPALEQGLDQLNRLRSIDLQAQIAPGELPGGSRILLVPRGHQARWGLGVRYGNGGDRFTGRHGVNLVVSHDSPLHLNDSLQVGLFRTAGADPSHTTGLGLYYSVPYGPWTLGASLARSQQIAFAPVNRTRSEARGASNSLRLNRTLWRNQHTLIGAGLRLTQKHQDRWIAGRHYTRADDQLTSASLDLNVLWLGRATWSGQLGYDHSLPWLSATARPHQRWRAAVMRTRAWPAKGYPWRWDSSLEAQYSPHPLPASEQALLSSPNSVRGFRDSNIAASSALVWRNNLGVTLPLGQGLTLTPQVGLDYGRGWGTYIREQQYPALAALSGGARLGWPGGELTLEYRHAMVIKDGPPSEPGFWNTELKLDF</sequence>
<dbReference type="Proteomes" id="UP000509568">
    <property type="component" value="Chromosome"/>
</dbReference>
<keyword evidence="1" id="KW-0472">Membrane</keyword>
<dbReference type="GO" id="GO:0098046">
    <property type="term" value="C:type V protein secretion system complex"/>
    <property type="evidence" value="ECO:0007669"/>
    <property type="project" value="TreeGrafter"/>
</dbReference>
<feature type="domain" description="ShlB POTRA" evidence="7">
    <location>
        <begin position="146"/>
        <end position="198"/>
    </location>
</feature>
<feature type="domain" description="Polypeptide-transport-associated ShlB-type" evidence="6">
    <location>
        <begin position="73"/>
        <end position="144"/>
    </location>
</feature>
<protein>
    <submittedName>
        <fullName evidence="8">ShlB/FhaC/HecB family hemolysin secretion/activation protein</fullName>
    </submittedName>
</protein>
<dbReference type="GO" id="GO:0008320">
    <property type="term" value="F:protein transmembrane transporter activity"/>
    <property type="evidence" value="ECO:0007669"/>
    <property type="project" value="TreeGrafter"/>
</dbReference>
<dbReference type="InterPro" id="IPR013686">
    <property type="entry name" value="Polypept-transport_assoc_ShlB"/>
</dbReference>
<evidence type="ECO:0000256" key="3">
    <source>
        <dbReference type="ARBA" id="ARBA00023237"/>
    </source>
</evidence>
<dbReference type="InterPro" id="IPR005565">
    <property type="entry name" value="Hemolysn_activator_HlyB_C"/>
</dbReference>
<evidence type="ECO:0000259" key="5">
    <source>
        <dbReference type="Pfam" id="PF03865"/>
    </source>
</evidence>
<dbReference type="PANTHER" id="PTHR34597:SF3">
    <property type="entry name" value="OUTER MEMBRANE TRANSPORTER CDIB"/>
    <property type="match status" value="1"/>
</dbReference>
<dbReference type="GO" id="GO:0046819">
    <property type="term" value="P:protein secretion by the type V secretion system"/>
    <property type="evidence" value="ECO:0007669"/>
    <property type="project" value="TreeGrafter"/>
</dbReference>
<accession>A0A7D5D500</accession>
<evidence type="ECO:0000256" key="4">
    <source>
        <dbReference type="SAM" id="SignalP"/>
    </source>
</evidence>
<feature type="signal peptide" evidence="4">
    <location>
        <begin position="1"/>
        <end position="20"/>
    </location>
</feature>
<dbReference type="Pfam" id="PF08479">
    <property type="entry name" value="POTRA_2"/>
    <property type="match status" value="1"/>
</dbReference>
<dbReference type="RefSeq" id="WP_176570007.1">
    <property type="nucleotide sequence ID" value="NZ_CP056030.1"/>
</dbReference>
<evidence type="ECO:0000259" key="6">
    <source>
        <dbReference type="Pfam" id="PF08479"/>
    </source>
</evidence>
<dbReference type="InterPro" id="IPR051544">
    <property type="entry name" value="TPS_OM_transporter"/>
</dbReference>
<feature type="chain" id="PRO_5029012542" evidence="4">
    <location>
        <begin position="21"/>
        <end position="541"/>
    </location>
</feature>
<evidence type="ECO:0000256" key="2">
    <source>
        <dbReference type="ARBA" id="ARBA00022692"/>
    </source>
</evidence>
<keyword evidence="9" id="KW-1185">Reference proteome</keyword>
<dbReference type="InterPro" id="IPR035251">
    <property type="entry name" value="ShlB_POTRA"/>
</dbReference>
<dbReference type="PANTHER" id="PTHR34597">
    <property type="entry name" value="SLR1661 PROTEIN"/>
    <property type="match status" value="1"/>
</dbReference>
<evidence type="ECO:0000313" key="8">
    <source>
        <dbReference type="EMBL" id="QKZ03334.1"/>
    </source>
</evidence>
<organism evidence="8 9">
    <name type="scientific">Pseudomonas eucalypticola</name>
    <dbReference type="NCBI Taxonomy" id="2599595"/>
    <lineage>
        <taxon>Bacteria</taxon>
        <taxon>Pseudomonadati</taxon>
        <taxon>Pseudomonadota</taxon>
        <taxon>Gammaproteobacteria</taxon>
        <taxon>Pseudomonadales</taxon>
        <taxon>Pseudomonadaceae</taxon>
        <taxon>Pseudomonas</taxon>
    </lineage>
</organism>
<dbReference type="InterPro" id="IPR027282">
    <property type="entry name" value="TPS"/>
</dbReference>
<feature type="domain" description="Haemolysin activator HlyB C-terminal" evidence="5">
    <location>
        <begin position="203"/>
        <end position="504"/>
    </location>
</feature>
<keyword evidence="4" id="KW-0732">Signal</keyword>